<gene>
    <name evidence="4" type="ORF">ALOHA_HF1029C11.0036</name>
</gene>
<evidence type="ECO:0000313" key="4">
    <source>
        <dbReference type="EMBL" id="ABL97809.1"/>
    </source>
</evidence>
<accession>A4GI98</accession>
<dbReference type="NCBIfam" id="NF002172">
    <property type="entry name" value="PRK01018.1"/>
    <property type="match status" value="1"/>
</dbReference>
<dbReference type="Gene3D" id="3.30.1330.30">
    <property type="match status" value="1"/>
</dbReference>
<organism evidence="4">
    <name type="scientific">uncultured marine bacterium HF10_29C11</name>
    <dbReference type="NCBI Taxonomy" id="415445"/>
    <lineage>
        <taxon>Bacteria</taxon>
        <taxon>environmental samples</taxon>
    </lineage>
</organism>
<dbReference type="InterPro" id="IPR029064">
    <property type="entry name" value="Ribosomal_eL30-like_sf"/>
</dbReference>
<feature type="domain" description="Ribosomal protein eL8/eL30/eS12/Gadd45" evidence="3">
    <location>
        <begin position="3"/>
        <end position="92"/>
    </location>
</feature>
<dbReference type="InterPro" id="IPR004038">
    <property type="entry name" value="Ribosomal_eL8/eL30/eS12/Gad45"/>
</dbReference>
<dbReference type="PANTHER" id="PTHR11449">
    <property type="entry name" value="RIBOSOMAL PROTEIN L30"/>
    <property type="match status" value="1"/>
</dbReference>
<evidence type="ECO:0000256" key="2">
    <source>
        <dbReference type="ARBA" id="ARBA00023274"/>
    </source>
</evidence>
<dbReference type="GO" id="GO:0003723">
    <property type="term" value="F:RNA binding"/>
    <property type="evidence" value="ECO:0007669"/>
    <property type="project" value="InterPro"/>
</dbReference>
<name>A4GI98_9BACT</name>
<evidence type="ECO:0000256" key="1">
    <source>
        <dbReference type="ARBA" id="ARBA00022980"/>
    </source>
</evidence>
<keyword evidence="2" id="KW-0687">Ribonucleoprotein</keyword>
<dbReference type="InterPro" id="IPR039109">
    <property type="entry name" value="Ribosomal_eL30-like"/>
</dbReference>
<dbReference type="SUPFAM" id="SSF55315">
    <property type="entry name" value="L30e-like"/>
    <property type="match status" value="1"/>
</dbReference>
<keyword evidence="1 4" id="KW-0689">Ribosomal protein</keyword>
<dbReference type="EMBL" id="EF089401">
    <property type="protein sequence ID" value="ABL97809.1"/>
    <property type="molecule type" value="Genomic_DNA"/>
</dbReference>
<reference evidence="4" key="1">
    <citation type="journal article" date="2007" name="Environ. Microbiol.">
        <title>Proteorhodopsin photosystem gene clusters exhibit co-evolutionary trends and shared ancestry among diverse marine microbial phyla.</title>
        <authorList>
            <person name="McCarren J."/>
            <person name="Delong E.F."/>
        </authorList>
    </citation>
    <scope>NUCLEOTIDE SEQUENCE</scope>
</reference>
<proteinExistence type="predicted"/>
<dbReference type="AlphaFoldDB" id="A4GI98"/>
<sequence length="99" mass="10594">MDLSRQLKTAIATGSLLFGQRQTLDACARGDARLVLLAANCPSDYIDDLRARHPEVTVHQAPVVNRELGVACGKPFSISTICVLDAGDSDLLQLDDNTA</sequence>
<dbReference type="GO" id="GO:0005840">
    <property type="term" value="C:ribosome"/>
    <property type="evidence" value="ECO:0007669"/>
    <property type="project" value="UniProtKB-KW"/>
</dbReference>
<protein>
    <submittedName>
        <fullName evidence="4">Ribosomal protein L30e</fullName>
    </submittedName>
</protein>
<dbReference type="GO" id="GO:1990904">
    <property type="term" value="C:ribonucleoprotein complex"/>
    <property type="evidence" value="ECO:0007669"/>
    <property type="project" value="UniProtKB-KW"/>
</dbReference>
<evidence type="ECO:0000259" key="3">
    <source>
        <dbReference type="Pfam" id="PF01248"/>
    </source>
</evidence>
<dbReference type="Pfam" id="PF01248">
    <property type="entry name" value="Ribosomal_L7Ae"/>
    <property type="match status" value="1"/>
</dbReference>